<accession>A0A1C5GFW9</accession>
<dbReference type="Pfam" id="PF13565">
    <property type="entry name" value="HTH_32"/>
    <property type="match status" value="1"/>
</dbReference>
<dbReference type="EMBL" id="LT607733">
    <property type="protein sequence ID" value="SCG18647.1"/>
    <property type="molecule type" value="Genomic_DNA"/>
</dbReference>
<dbReference type="GeneID" id="95804676"/>
<dbReference type="RefSeq" id="WP_089002228.1">
    <property type="nucleotide sequence ID" value="NZ_LT607733.1"/>
</dbReference>
<keyword evidence="2" id="KW-1185">Reference proteome</keyword>
<sequence>MYVQPLSTSRTYAMPWVRRHWTHPNRPGRPPISDDLRDLVLRLARENPGWGHRRIQGELVGLGYRVGAGTIRRILVGSRAGPAPREIDTSWRTFLRAQAAGLLATDFFHIDTVTLRRLYVLFVMEITTRRVHILGVTEHPTAAWTTQQARNQVLDLGERMTGFRLLIRDRDAKFTASFDAVFAAASIDVVKTHVWVWAAVAPVCSGIEACEVEALEQAGLAGVHRRSPTRRLRGYGKEAKRAGPSVVG</sequence>
<dbReference type="Proteomes" id="UP000198251">
    <property type="component" value="Chromosome I"/>
</dbReference>
<protein>
    <recommendedName>
        <fullName evidence="3">Integrase core domain-containing protein</fullName>
    </recommendedName>
</protein>
<name>A0A1C5GFW9_MICEH</name>
<dbReference type="AlphaFoldDB" id="A0A1C5GFW9"/>
<evidence type="ECO:0008006" key="3">
    <source>
        <dbReference type="Google" id="ProtNLM"/>
    </source>
</evidence>
<organism evidence="1 2">
    <name type="scientific">Micromonospora echinofusca</name>
    <dbReference type="NCBI Taxonomy" id="47858"/>
    <lineage>
        <taxon>Bacteria</taxon>
        <taxon>Bacillati</taxon>
        <taxon>Actinomycetota</taxon>
        <taxon>Actinomycetes</taxon>
        <taxon>Micromonosporales</taxon>
        <taxon>Micromonosporaceae</taxon>
        <taxon>Micromonospora</taxon>
    </lineage>
</organism>
<evidence type="ECO:0000313" key="2">
    <source>
        <dbReference type="Proteomes" id="UP000198251"/>
    </source>
</evidence>
<gene>
    <name evidence="1" type="ORF">GA0070610_4996</name>
</gene>
<proteinExistence type="predicted"/>
<evidence type="ECO:0000313" key="1">
    <source>
        <dbReference type="EMBL" id="SCG18647.1"/>
    </source>
</evidence>
<reference evidence="1 2" key="1">
    <citation type="submission" date="2016-06" db="EMBL/GenBank/DDBJ databases">
        <authorList>
            <person name="Kjaerup R.B."/>
            <person name="Dalgaard T.S."/>
            <person name="Juul-Madsen H.R."/>
        </authorList>
    </citation>
    <scope>NUCLEOTIDE SEQUENCE [LARGE SCALE GENOMIC DNA]</scope>
    <source>
        <strain evidence="1 2">DSM 43913</strain>
    </source>
</reference>